<name>A0ABT3E9V7_STRAP</name>
<proteinExistence type="predicted"/>
<dbReference type="InterPro" id="IPR005094">
    <property type="entry name" value="Endonuclease_MobA/VirD2"/>
</dbReference>
<dbReference type="Proteomes" id="UP001526076">
    <property type="component" value="Unassembled WGS sequence"/>
</dbReference>
<sequence>MATTFIHPLKDASSSLIYTELGNGQKKKKHEAEGTTRAACEMGDLPRDDMAKYAKTLRESHPGRKTEAYEIRVSFSPDELKAHNADDEQMALTHSYKLCKKLYPNSMCYVTVHNDGKGECVHAHCLVVNHDEVTGKTLQDNLRHFEVKNASDELAAEEGMTVVGTPKFYKDKHPEGTTWEKRRDECDVFEQRLGDKVQHARDTSENLDEFKEHLKWSHVELREKVKVDDDGVEHSSWSYHMLDEWGPKRRKRRRQAKDLADDLSKEGIESYYAEKALESPNKSVEDVKPNVESVEQEKPSEGEYEPLKAHIEDEATYSLLDDYKVDSEDVRDFTDALASQYRRKAIHEGRDLRRDADYVQIRLAQKTSIETTEKLQADVDVARAQFRADKAAMDELKYQKAPNIYGLRQCFKLAGQQKGKSQFERMLDDMFAQMMAELVRQMVEEQQRQAREEAEKRLYESRKDMWNAEKRLKAANRAIDHEMSHGGRAVSAGVQETHDRAVEQMKQEDAEQFGD</sequence>
<feature type="compositionally biased region" description="Basic and acidic residues" evidence="2">
    <location>
        <begin position="283"/>
        <end position="302"/>
    </location>
</feature>
<dbReference type="RefSeq" id="WP_070654310.1">
    <property type="nucleotide sequence ID" value="NZ_JAAUWH010000008.1"/>
</dbReference>
<gene>
    <name evidence="4" type="ORF">OJ597_06170</name>
</gene>
<organism evidence="4 5">
    <name type="scientific">Streptococcus anginosus</name>
    <dbReference type="NCBI Taxonomy" id="1328"/>
    <lineage>
        <taxon>Bacteria</taxon>
        <taxon>Bacillati</taxon>
        <taxon>Bacillota</taxon>
        <taxon>Bacilli</taxon>
        <taxon>Lactobacillales</taxon>
        <taxon>Streptococcaceae</taxon>
        <taxon>Streptococcus</taxon>
        <taxon>Streptococcus anginosus group</taxon>
    </lineage>
</organism>
<evidence type="ECO:0000259" key="3">
    <source>
        <dbReference type="Pfam" id="PF03432"/>
    </source>
</evidence>
<evidence type="ECO:0000256" key="2">
    <source>
        <dbReference type="SAM" id="MobiDB-lite"/>
    </source>
</evidence>
<feature type="region of interest" description="Disordered" evidence="2">
    <location>
        <begin position="278"/>
        <end position="302"/>
    </location>
</feature>
<dbReference type="Pfam" id="PF03432">
    <property type="entry name" value="Relaxase"/>
    <property type="match status" value="1"/>
</dbReference>
<feature type="compositionally biased region" description="Basic and acidic residues" evidence="2">
    <location>
        <begin position="496"/>
        <end position="509"/>
    </location>
</feature>
<feature type="coiled-coil region" evidence="1">
    <location>
        <begin position="435"/>
        <end position="471"/>
    </location>
</feature>
<feature type="domain" description="MobA/VirD2-like nuclease" evidence="3">
    <location>
        <begin position="28"/>
        <end position="159"/>
    </location>
</feature>
<feature type="region of interest" description="Disordered" evidence="2">
    <location>
        <begin position="479"/>
        <end position="515"/>
    </location>
</feature>
<evidence type="ECO:0000256" key="1">
    <source>
        <dbReference type="SAM" id="Coils"/>
    </source>
</evidence>
<dbReference type="EMBL" id="JAPAHU010000009">
    <property type="protein sequence ID" value="MCW1042043.1"/>
    <property type="molecule type" value="Genomic_DNA"/>
</dbReference>
<keyword evidence="1" id="KW-0175">Coiled coil</keyword>
<reference evidence="4 5" key="1">
    <citation type="submission" date="2022-10" db="EMBL/GenBank/DDBJ databases">
        <title>Comparative genomic study of S. anginosus.</title>
        <authorList>
            <person name="Prasad A."/>
            <person name="Ene A."/>
            <person name="Jablonska S."/>
            <person name="Du J."/>
            <person name="Wolfe A.J."/>
            <person name="Putonti C."/>
        </authorList>
    </citation>
    <scope>NUCLEOTIDE SEQUENCE [LARGE SCALE GENOMIC DNA]</scope>
    <source>
        <strain evidence="4 5">UMB9231</strain>
    </source>
</reference>
<accession>A0ABT3E9V7</accession>
<comment type="caution">
    <text evidence="4">The sequence shown here is derived from an EMBL/GenBank/DDBJ whole genome shotgun (WGS) entry which is preliminary data.</text>
</comment>
<evidence type="ECO:0000313" key="4">
    <source>
        <dbReference type="EMBL" id="MCW1042043.1"/>
    </source>
</evidence>
<protein>
    <submittedName>
        <fullName evidence="4">Relaxase/mobilization nuclease domain-containing protein</fullName>
    </submittedName>
</protein>
<evidence type="ECO:0000313" key="5">
    <source>
        <dbReference type="Proteomes" id="UP001526076"/>
    </source>
</evidence>
<keyword evidence="5" id="KW-1185">Reference proteome</keyword>